<gene>
    <name evidence="2" type="ORF">SAMN04487861_11615</name>
</gene>
<evidence type="ECO:0000256" key="1">
    <source>
        <dbReference type="SAM" id="Phobius"/>
    </source>
</evidence>
<keyword evidence="1" id="KW-1133">Transmembrane helix</keyword>
<accession>A0A1I3FMT0</accession>
<organism evidence="2 3">
    <name type="scientific">Selenomonas ruminantium</name>
    <dbReference type="NCBI Taxonomy" id="971"/>
    <lineage>
        <taxon>Bacteria</taxon>
        <taxon>Bacillati</taxon>
        <taxon>Bacillota</taxon>
        <taxon>Negativicutes</taxon>
        <taxon>Selenomonadales</taxon>
        <taxon>Selenomonadaceae</taxon>
        <taxon>Selenomonas</taxon>
    </lineage>
</organism>
<dbReference type="Proteomes" id="UP000183639">
    <property type="component" value="Unassembled WGS sequence"/>
</dbReference>
<keyword evidence="1" id="KW-0472">Membrane</keyword>
<dbReference type="AlphaFoldDB" id="A0A1I3FMT0"/>
<feature type="transmembrane region" description="Helical" evidence="1">
    <location>
        <begin position="87"/>
        <end position="108"/>
    </location>
</feature>
<name>A0A1I3FMT0_SELRU</name>
<keyword evidence="1" id="KW-0812">Transmembrane</keyword>
<protein>
    <recommendedName>
        <fullName evidence="4">Zinc-ribbon domain-containing protein</fullName>
    </recommendedName>
</protein>
<dbReference type="EMBL" id="FOQK01000016">
    <property type="protein sequence ID" value="SFI12427.1"/>
    <property type="molecule type" value="Genomic_DNA"/>
</dbReference>
<dbReference type="RefSeq" id="WP_075444288.1">
    <property type="nucleotide sequence ID" value="NZ_FOQK01000016.1"/>
</dbReference>
<evidence type="ECO:0000313" key="3">
    <source>
        <dbReference type="Proteomes" id="UP000183639"/>
    </source>
</evidence>
<dbReference type="OrthoDB" id="1664598at2"/>
<evidence type="ECO:0008006" key="4">
    <source>
        <dbReference type="Google" id="ProtNLM"/>
    </source>
</evidence>
<evidence type="ECO:0000313" key="2">
    <source>
        <dbReference type="EMBL" id="SFI12427.1"/>
    </source>
</evidence>
<proteinExistence type="predicted"/>
<sequence>MICRKCGKVLDEGVRLCPFCAEPVDDKEEQPASEKVKLKELAAVPADKARLLQELQRLREYFLHNRGKYGVMEDLWLMQMKWQAPSLMHWMLGGCLATVVVYMMLYGAGLMPQVGWSLFFVLWGIITCGGYISSGRDYEARRLKFRQDLQVVENDVRQYYNKADSCFLPLDYSDPRVIGELIDGIKAGTIQSFQDYRIS</sequence>
<reference evidence="2 3" key="1">
    <citation type="submission" date="2016-10" db="EMBL/GenBank/DDBJ databases">
        <authorList>
            <person name="de Groot N.N."/>
        </authorList>
    </citation>
    <scope>NUCLEOTIDE SEQUENCE [LARGE SCALE GENOMIC DNA]</scope>
    <source>
        <strain evidence="2 3">Z108</strain>
    </source>
</reference>
<feature type="transmembrane region" description="Helical" evidence="1">
    <location>
        <begin position="114"/>
        <end position="134"/>
    </location>
</feature>